<evidence type="ECO:0000259" key="2">
    <source>
        <dbReference type="Pfam" id="PF00437"/>
    </source>
</evidence>
<sequence>MSQMNFKEIAYNNKNNRKLSDFTKKGDNSSTKDVINQLIDEIQEYVSEENKDSNIIYEIQTGKKEKKVLENIIDDFLSQNVKAQGFPKEQIKKKIVDVMVGWERLQPLIESDEKITEISTNEDLEVIKRIKGQDILTNISFESDEELEQFIKNISIRTGEKLNRDKCIMDGYDPVYNIRINAGIYGSPIRKGEVVRKPYFTLRLFPKKQLTADDLIRNGTFTTSIYKFFKEIVEDSTIVIVGEPEAGKTTLLDILQGLKDKMRRTIIIQEEPELKNKNKNSVYFVTRKKASDEDNRKTYDMAEFAKIATRFAGKDVVIGEVRDKEAWWLYRLIDMGYKAIYTIHGSSCKGGLEQTQFLMSLVNPNMTYSQLMKKVCDSIDFVIYISNKKVIDIAEVRGYDRENEEPSLNYIFRLRTDKNNDFYWKEGSISEEFKEQLKLRKKLKERRV</sequence>
<keyword evidence="4" id="KW-1185">Reference proteome</keyword>
<dbReference type="EMBL" id="ARZA01000058">
    <property type="protein sequence ID" value="EOD01416.1"/>
    <property type="molecule type" value="Genomic_DNA"/>
</dbReference>
<dbReference type="InterPro" id="IPR050921">
    <property type="entry name" value="T4SS_GSP_E_ATPase"/>
</dbReference>
<comment type="similarity">
    <text evidence="1">Belongs to the GSP E family.</text>
</comment>
<evidence type="ECO:0000313" key="4">
    <source>
        <dbReference type="Proteomes" id="UP000013378"/>
    </source>
</evidence>
<evidence type="ECO:0000256" key="1">
    <source>
        <dbReference type="ARBA" id="ARBA00006611"/>
    </source>
</evidence>
<gene>
    <name evidence="3" type="ORF">L21TH_0463</name>
</gene>
<dbReference type="Pfam" id="PF00437">
    <property type="entry name" value="T2SSE"/>
    <property type="match status" value="1"/>
</dbReference>
<dbReference type="Gene3D" id="3.40.50.300">
    <property type="entry name" value="P-loop containing nucleotide triphosphate hydrolases"/>
    <property type="match status" value="1"/>
</dbReference>
<dbReference type="SUPFAM" id="SSF52540">
    <property type="entry name" value="P-loop containing nucleoside triphosphate hydrolases"/>
    <property type="match status" value="1"/>
</dbReference>
<evidence type="ECO:0000313" key="3">
    <source>
        <dbReference type="EMBL" id="EOD01416.1"/>
    </source>
</evidence>
<dbReference type="STRING" id="1304284.L21TH_0463"/>
<protein>
    <submittedName>
        <fullName evidence="3">Putative type II/IV secretion protein</fullName>
    </submittedName>
</protein>
<dbReference type="GO" id="GO:0016887">
    <property type="term" value="F:ATP hydrolysis activity"/>
    <property type="evidence" value="ECO:0007669"/>
    <property type="project" value="InterPro"/>
</dbReference>
<dbReference type="eggNOG" id="COG4962">
    <property type="taxonomic scope" value="Bacteria"/>
</dbReference>
<feature type="domain" description="Bacterial type II secretion system protein E" evidence="2">
    <location>
        <begin position="200"/>
        <end position="356"/>
    </location>
</feature>
<organism evidence="3 4">
    <name type="scientific">Caldisalinibacter kiritimatiensis</name>
    <dbReference type="NCBI Taxonomy" id="1304284"/>
    <lineage>
        <taxon>Bacteria</taxon>
        <taxon>Bacillati</taxon>
        <taxon>Bacillota</taxon>
        <taxon>Tissierellia</taxon>
        <taxon>Tissierellales</taxon>
        <taxon>Thermohalobacteraceae</taxon>
        <taxon>Caldisalinibacter</taxon>
    </lineage>
</organism>
<dbReference type="AlphaFoldDB" id="R1CRX2"/>
<proteinExistence type="inferred from homology"/>
<dbReference type="Gene3D" id="3.30.450.380">
    <property type="match status" value="1"/>
</dbReference>
<comment type="caution">
    <text evidence="3">The sequence shown here is derived from an EMBL/GenBank/DDBJ whole genome shotgun (WGS) entry which is preliminary data.</text>
</comment>
<dbReference type="InterPro" id="IPR001482">
    <property type="entry name" value="T2SS/T4SS_dom"/>
</dbReference>
<dbReference type="InterPro" id="IPR027417">
    <property type="entry name" value="P-loop_NTPase"/>
</dbReference>
<dbReference type="PANTHER" id="PTHR30486:SF6">
    <property type="entry name" value="TYPE IV PILUS RETRACTATION ATPASE PILT"/>
    <property type="match status" value="1"/>
</dbReference>
<dbReference type="Proteomes" id="UP000013378">
    <property type="component" value="Unassembled WGS sequence"/>
</dbReference>
<name>R1CRX2_9FIRM</name>
<dbReference type="OrthoDB" id="9810761at2"/>
<dbReference type="PANTHER" id="PTHR30486">
    <property type="entry name" value="TWITCHING MOTILITY PROTEIN PILT"/>
    <property type="match status" value="1"/>
</dbReference>
<accession>R1CRX2</accession>
<reference evidence="3 4" key="1">
    <citation type="journal article" date="2015" name="Geomicrobiol. J.">
        <title>Caldisalinibacter kiritimatiensis gen. nov., sp. nov., a moderately thermohalophilic thiosulfate-reducing bacterium from a hypersaline microbial mat.</title>
        <authorList>
            <person name="Ben Hania W."/>
            <person name="Joseph M."/>
            <person name="Fiebig A."/>
            <person name="Bunk B."/>
            <person name="Klenk H.-P."/>
            <person name="Fardeau M.-L."/>
            <person name="Spring S."/>
        </authorList>
    </citation>
    <scope>NUCLEOTIDE SEQUENCE [LARGE SCALE GENOMIC DNA]</scope>
    <source>
        <strain evidence="3 4">L21-TH-D2</strain>
    </source>
</reference>